<sequence>RRALVATAGERATRLGITGWPEGEALRATRVCLNAWLKDRGHTANQEDIAALEQVRSFFTANQYSRFADWHDERNRPGNMVGWRRVEKGSTAQGTEAITTFYVMPSGWKEICRGFDPRKVARLCADRGYLLPSADGKLQTTIRPPEMNPRRLYVFNSEVPG</sequence>
<dbReference type="AlphaFoldDB" id="A0A659RR94"/>
<gene>
    <name evidence="1" type="ORF">C9F06_09180</name>
</gene>
<feature type="non-terminal residue" evidence="1">
    <location>
        <position position="1"/>
    </location>
</feature>
<proteinExistence type="predicted"/>
<accession>A0A659RR94</accession>
<name>A0A659RR94_SALET</name>
<dbReference type="EMBL" id="PYKH01000058">
    <property type="protein sequence ID" value="TGD05667.1"/>
    <property type="molecule type" value="Genomic_DNA"/>
</dbReference>
<comment type="caution">
    <text evidence="1">The sequence shown here is derived from an EMBL/GenBank/DDBJ whole genome shotgun (WGS) entry which is preliminary data.</text>
</comment>
<organism evidence="1 2">
    <name type="scientific">Salmonella enterica subsp. enterica serovar Wilhelmsburg</name>
    <dbReference type="NCBI Taxonomy" id="1960126"/>
    <lineage>
        <taxon>Bacteria</taxon>
        <taxon>Pseudomonadati</taxon>
        <taxon>Pseudomonadota</taxon>
        <taxon>Gammaproteobacteria</taxon>
        <taxon>Enterobacterales</taxon>
        <taxon>Enterobacteriaceae</taxon>
        <taxon>Salmonella</taxon>
    </lineage>
</organism>
<dbReference type="Proteomes" id="UP000298226">
    <property type="component" value="Unassembled WGS sequence"/>
</dbReference>
<reference evidence="1 2" key="1">
    <citation type="submission" date="2018-03" db="EMBL/GenBank/DDBJ databases">
        <title>Non-Typhoidal Salmonella genome sequencing and assembly.</title>
        <authorList>
            <person name="Matchawe C."/>
        </authorList>
    </citation>
    <scope>NUCLEOTIDE SEQUENCE [LARGE SCALE GENOMIC DNA]</scope>
    <source>
        <strain evidence="1 2">31eva</strain>
    </source>
</reference>
<protein>
    <submittedName>
        <fullName evidence="1">Alkaline-shock protein</fullName>
    </submittedName>
</protein>
<evidence type="ECO:0000313" key="2">
    <source>
        <dbReference type="Proteomes" id="UP000298226"/>
    </source>
</evidence>
<evidence type="ECO:0000313" key="1">
    <source>
        <dbReference type="EMBL" id="TGD05667.1"/>
    </source>
</evidence>